<feature type="non-terminal residue" evidence="1">
    <location>
        <position position="1"/>
    </location>
</feature>
<name>A0ACC0TX57_9AGAM</name>
<dbReference type="EMBL" id="JAGFNK010000341">
    <property type="protein sequence ID" value="KAI9452320.1"/>
    <property type="molecule type" value="Genomic_DNA"/>
</dbReference>
<protein>
    <submittedName>
        <fullName evidence="1">CDK-activating kinase assembly factor MAT1-domain-containing protein</fullName>
    </submittedName>
</protein>
<organism evidence="1 2">
    <name type="scientific">Russula earlei</name>
    <dbReference type="NCBI Taxonomy" id="71964"/>
    <lineage>
        <taxon>Eukaryota</taxon>
        <taxon>Fungi</taxon>
        <taxon>Dikarya</taxon>
        <taxon>Basidiomycota</taxon>
        <taxon>Agaricomycotina</taxon>
        <taxon>Agaricomycetes</taxon>
        <taxon>Russulales</taxon>
        <taxon>Russulaceae</taxon>
        <taxon>Russula</taxon>
    </lineage>
</organism>
<dbReference type="Proteomes" id="UP001207468">
    <property type="component" value="Unassembled WGS sequence"/>
</dbReference>
<evidence type="ECO:0000313" key="1">
    <source>
        <dbReference type="EMBL" id="KAI9452320.1"/>
    </source>
</evidence>
<reference evidence="1" key="1">
    <citation type="submission" date="2021-03" db="EMBL/GenBank/DDBJ databases">
        <title>Evolutionary priming and transition to the ectomycorrhizal habit in an iconic lineage of mushroom-forming fungi: is preadaptation a requirement?</title>
        <authorList>
            <consortium name="DOE Joint Genome Institute"/>
            <person name="Looney B.P."/>
            <person name="Miyauchi S."/>
            <person name="Morin E."/>
            <person name="Drula E."/>
            <person name="Courty P.E."/>
            <person name="Chicoki N."/>
            <person name="Fauchery L."/>
            <person name="Kohler A."/>
            <person name="Kuo A."/>
            <person name="LaButti K."/>
            <person name="Pangilinan J."/>
            <person name="Lipzen A."/>
            <person name="Riley R."/>
            <person name="Andreopoulos W."/>
            <person name="He G."/>
            <person name="Johnson J."/>
            <person name="Barry K.W."/>
            <person name="Grigoriev I.V."/>
            <person name="Nagy L."/>
            <person name="Hibbett D."/>
            <person name="Henrissat B."/>
            <person name="Matheny P.B."/>
            <person name="Labbe J."/>
            <person name="Martin A.F."/>
        </authorList>
    </citation>
    <scope>NUCLEOTIDE SEQUENCE</scope>
    <source>
        <strain evidence="1">BPL698</strain>
    </source>
</reference>
<evidence type="ECO:0000313" key="2">
    <source>
        <dbReference type="Proteomes" id="UP001207468"/>
    </source>
</evidence>
<keyword evidence="1" id="KW-0808">Transferase</keyword>
<proteinExistence type="predicted"/>
<keyword evidence="2" id="KW-1185">Reference proteome</keyword>
<accession>A0ACC0TX57</accession>
<keyword evidence="1" id="KW-0418">Kinase</keyword>
<comment type="caution">
    <text evidence="1">The sequence shown here is derived from an EMBL/GenBank/DDBJ whole genome shotgun (WGS) entry which is preliminary data.</text>
</comment>
<sequence length="409" mass="45673">MTELTQCTARSMSIKSNNNAGAAGSWLRGTAIRKGTATPATRSHTPHTQTSSSIVFSGGVKDASGRTSEYFSMDDQCPVCKSDRYLNPKLRLLVSSCYHKMCESCIDRLYTLGPAPCPICSKTLKKMTFIPQTFEDLTVEKEVAIRRKLAKEFNKRREDFPDLRSYNDYLQEVEDITFNLINDIDISETQARIAAYRKENAALIELNQQRDEAYAQALKEQEEAERRERQLRAEELRRAEEEERDAREGERRAVIDNLLENGDADAARVVAEARAEALKRAAARTAAAQQAVAQHRQQQLEKGSAARLLRSRAAQGAVVPDQPHVPLLDAYYAYEDLYGLRVSYFDPASDAVRRDKEGIMRAGGYRIEEAWERALRCALAGLDIAPPGGAPLPHLVTAGTDTDVVMRSV</sequence>
<gene>
    <name evidence="1" type="ORF">F5148DRAFT_1236539</name>
</gene>